<reference evidence="1" key="1">
    <citation type="submission" date="2021-02" db="EMBL/GenBank/DDBJ databases">
        <title>Infant gut strain persistence is associated with maternal origin, phylogeny, and functional potential including surface adhesion and iron acquisition.</title>
        <authorList>
            <person name="Lou Y.C."/>
        </authorList>
    </citation>
    <scope>NUCLEOTIDE SEQUENCE</scope>
    <source>
        <strain evidence="1">L3_098_011G1_dasL3_098_011G1_concoct_7</strain>
    </source>
</reference>
<evidence type="ECO:0000313" key="2">
    <source>
        <dbReference type="Proteomes" id="UP000709219"/>
    </source>
</evidence>
<dbReference type="EMBL" id="JAGZFP010000002">
    <property type="protein sequence ID" value="MBS5357856.1"/>
    <property type="molecule type" value="Genomic_DNA"/>
</dbReference>
<evidence type="ECO:0000313" key="1">
    <source>
        <dbReference type="EMBL" id="MBS5357856.1"/>
    </source>
</evidence>
<proteinExistence type="predicted"/>
<protein>
    <submittedName>
        <fullName evidence="1">Uncharacterized protein</fullName>
    </submittedName>
</protein>
<accession>A0A414PKP2</accession>
<gene>
    <name evidence="1" type="ORF">KHX87_01930</name>
</gene>
<organism evidence="1 2">
    <name type="scientific">Streptococcus parasanguinis</name>
    <dbReference type="NCBI Taxonomy" id="1318"/>
    <lineage>
        <taxon>Bacteria</taxon>
        <taxon>Bacillati</taxon>
        <taxon>Bacillota</taxon>
        <taxon>Bacilli</taxon>
        <taxon>Lactobacillales</taxon>
        <taxon>Streptococcaceae</taxon>
        <taxon>Streptococcus</taxon>
    </lineage>
</organism>
<name>A0A414PKP2_STRPA</name>
<dbReference type="AlphaFoldDB" id="A0A414PKP2"/>
<dbReference type="Proteomes" id="UP000709219">
    <property type="component" value="Unassembled WGS sequence"/>
</dbReference>
<comment type="caution">
    <text evidence="1">The sequence shown here is derived from an EMBL/GenBank/DDBJ whole genome shotgun (WGS) entry which is preliminary data.</text>
</comment>
<sequence length="126" mass="14409">MIKDKISEIYDALMSDEELSKITIKSFERPETLPTDQTSIVIIPLGPPIQSDQGSNTSFSKTFLYQINVESTNRIECKKLQGLVEKVMESQGFYQIAGGLDEWIPEIKRYADARTYKGKSKLYDDY</sequence>
<dbReference type="RefSeq" id="WP_031575424.1">
    <property type="nucleotide sequence ID" value="NZ_JACLQX010000013.1"/>
</dbReference>